<evidence type="ECO:0000256" key="3">
    <source>
        <dbReference type="ARBA" id="ARBA00023125"/>
    </source>
</evidence>
<gene>
    <name evidence="6" type="ORF">MIN45_P0607</name>
</gene>
<dbReference type="PROSITE" id="PS50931">
    <property type="entry name" value="HTH_LYSR"/>
    <property type="match status" value="1"/>
</dbReference>
<name>A0AAU9CZW3_9GAMM</name>
<keyword evidence="4" id="KW-0804">Transcription</keyword>
<dbReference type="InterPro" id="IPR005119">
    <property type="entry name" value="LysR_subst-bd"/>
</dbReference>
<dbReference type="GO" id="GO:0003700">
    <property type="term" value="F:DNA-binding transcription factor activity"/>
    <property type="evidence" value="ECO:0007669"/>
    <property type="project" value="InterPro"/>
</dbReference>
<dbReference type="InterPro" id="IPR036388">
    <property type="entry name" value="WH-like_DNA-bd_sf"/>
</dbReference>
<dbReference type="Proteomes" id="UP001321450">
    <property type="component" value="Chromosome"/>
</dbReference>
<keyword evidence="2" id="KW-0805">Transcription regulation</keyword>
<keyword evidence="3" id="KW-0238">DNA-binding</keyword>
<evidence type="ECO:0000256" key="2">
    <source>
        <dbReference type="ARBA" id="ARBA00023015"/>
    </source>
</evidence>
<evidence type="ECO:0000313" key="6">
    <source>
        <dbReference type="EMBL" id="BCX88239.1"/>
    </source>
</evidence>
<evidence type="ECO:0000256" key="4">
    <source>
        <dbReference type="ARBA" id="ARBA00023163"/>
    </source>
</evidence>
<dbReference type="InterPro" id="IPR058163">
    <property type="entry name" value="LysR-type_TF_proteobact-type"/>
</dbReference>
<evidence type="ECO:0000313" key="7">
    <source>
        <dbReference type="Proteomes" id="UP001321450"/>
    </source>
</evidence>
<dbReference type="Gene3D" id="1.10.10.10">
    <property type="entry name" value="Winged helix-like DNA-binding domain superfamily/Winged helix DNA-binding domain"/>
    <property type="match status" value="1"/>
</dbReference>
<comment type="similarity">
    <text evidence="1">Belongs to the LysR transcriptional regulatory family.</text>
</comment>
<dbReference type="InterPro" id="IPR000847">
    <property type="entry name" value="LysR_HTH_N"/>
</dbReference>
<dbReference type="SUPFAM" id="SSF53850">
    <property type="entry name" value="Periplasmic binding protein-like II"/>
    <property type="match status" value="1"/>
</dbReference>
<protein>
    <recommendedName>
        <fullName evidence="5">HTH lysR-type domain-containing protein</fullName>
    </recommendedName>
</protein>
<keyword evidence="7" id="KW-1185">Reference proteome</keyword>
<dbReference type="FunFam" id="3.40.190.290:FF:000001">
    <property type="entry name" value="Transcriptional regulator, LysR family"/>
    <property type="match status" value="1"/>
</dbReference>
<evidence type="ECO:0000259" key="5">
    <source>
        <dbReference type="PROSITE" id="PS50931"/>
    </source>
</evidence>
<dbReference type="Pfam" id="PF03466">
    <property type="entry name" value="LysR_substrate"/>
    <property type="match status" value="1"/>
</dbReference>
<dbReference type="PANTHER" id="PTHR30537:SF5">
    <property type="entry name" value="HTH-TYPE TRANSCRIPTIONAL ACTIVATOR TTDR-RELATED"/>
    <property type="match status" value="1"/>
</dbReference>
<dbReference type="KEGG" id="meiy:MIN45_P0607"/>
<dbReference type="SUPFAM" id="SSF46785">
    <property type="entry name" value="Winged helix' DNA-binding domain"/>
    <property type="match status" value="1"/>
</dbReference>
<sequence length="305" mass="34397">MDKLTSMKVFARVAKHGSFAAAAKELGISRAMATKHVMHLENSLGVRLLNRTTRKISLTEAGAAYLERCQQILEDIEETELAVSQLHTEPQGLLRISTPPFFGTFHLAPTIAAYLKQYPKVRVDLVVRGGLVDVVAEGLDLAIRLGEQPDSSLIARRLASSPRVVCGAPEYFKKHGWPRHPHDLRQHNCLVNWGFEPHDYWRFTDPDGETITVKVAGNLQANTADPLRLAAIHGLGLVVLPTYIVGQDLEKKRLETVLEDYEMAPMDIYAVYPHRRHLSAKVRTFLDFLAERLHPVPYWEKWRAA</sequence>
<dbReference type="AlphaFoldDB" id="A0AAU9CZW3"/>
<dbReference type="InterPro" id="IPR036390">
    <property type="entry name" value="WH_DNA-bd_sf"/>
</dbReference>
<proteinExistence type="inferred from homology"/>
<feature type="domain" description="HTH lysR-type" evidence="5">
    <location>
        <begin position="1"/>
        <end position="59"/>
    </location>
</feature>
<organism evidence="6 7">
    <name type="scientific">Methylomarinovum tepidoasis</name>
    <dbReference type="NCBI Taxonomy" id="2840183"/>
    <lineage>
        <taxon>Bacteria</taxon>
        <taxon>Pseudomonadati</taxon>
        <taxon>Pseudomonadota</taxon>
        <taxon>Gammaproteobacteria</taxon>
        <taxon>Methylococcales</taxon>
        <taxon>Methylothermaceae</taxon>
        <taxon>Methylomarinovum</taxon>
    </lineage>
</organism>
<dbReference type="GO" id="GO:0006351">
    <property type="term" value="P:DNA-templated transcription"/>
    <property type="evidence" value="ECO:0007669"/>
    <property type="project" value="TreeGrafter"/>
</dbReference>
<dbReference type="RefSeq" id="WP_286293332.1">
    <property type="nucleotide sequence ID" value="NZ_AP024718.1"/>
</dbReference>
<dbReference type="PANTHER" id="PTHR30537">
    <property type="entry name" value="HTH-TYPE TRANSCRIPTIONAL REGULATOR"/>
    <property type="match status" value="1"/>
</dbReference>
<accession>A0AAU9CZW3</accession>
<reference evidence="7" key="1">
    <citation type="journal article" date="2024" name="Int. J. Syst. Evol. Microbiol.">
        <title>Methylomarinovum tepidoasis sp. nov., a moderately thermophilic methanotroph of the family Methylothermaceae isolated from a deep-sea hydrothermal field.</title>
        <authorList>
            <person name="Hirayama H."/>
            <person name="Takaki Y."/>
            <person name="Abe M."/>
            <person name="Miyazaki M."/>
            <person name="Uematsu K."/>
            <person name="Matsui Y."/>
            <person name="Takai K."/>
        </authorList>
    </citation>
    <scope>NUCLEOTIDE SEQUENCE [LARGE SCALE GENOMIC DNA]</scope>
    <source>
        <strain evidence="7">IN45</strain>
    </source>
</reference>
<dbReference type="EMBL" id="AP024718">
    <property type="protein sequence ID" value="BCX88239.1"/>
    <property type="molecule type" value="Genomic_DNA"/>
</dbReference>
<dbReference type="FunFam" id="1.10.10.10:FF:000001">
    <property type="entry name" value="LysR family transcriptional regulator"/>
    <property type="match status" value="1"/>
</dbReference>
<dbReference type="GO" id="GO:0043565">
    <property type="term" value="F:sequence-specific DNA binding"/>
    <property type="evidence" value="ECO:0007669"/>
    <property type="project" value="TreeGrafter"/>
</dbReference>
<dbReference type="Pfam" id="PF00126">
    <property type="entry name" value="HTH_1"/>
    <property type="match status" value="1"/>
</dbReference>
<dbReference type="CDD" id="cd08422">
    <property type="entry name" value="PBP2_CrgA_like"/>
    <property type="match status" value="1"/>
</dbReference>
<dbReference type="Gene3D" id="3.40.190.290">
    <property type="match status" value="1"/>
</dbReference>
<evidence type="ECO:0000256" key="1">
    <source>
        <dbReference type="ARBA" id="ARBA00009437"/>
    </source>
</evidence>